<dbReference type="PANTHER" id="PTHR30203">
    <property type="entry name" value="OUTER MEMBRANE CATION EFFLUX PROTEIN"/>
    <property type="match status" value="1"/>
</dbReference>
<proteinExistence type="predicted"/>
<protein>
    <submittedName>
        <fullName evidence="2">Outer membrane efflux protein</fullName>
    </submittedName>
</protein>
<gene>
    <name evidence="2" type="ORF">PMAL9190_01383</name>
</gene>
<dbReference type="Gene3D" id="1.20.1600.10">
    <property type="entry name" value="Outer membrane efflux proteins (OEP)"/>
    <property type="match status" value="1"/>
</dbReference>
<dbReference type="RefSeq" id="WP_087844509.1">
    <property type="nucleotide sequence ID" value="NZ_FYAK01000002.1"/>
</dbReference>
<accession>A0A1Y6MBJ8</accession>
<dbReference type="Proteomes" id="UP000195963">
    <property type="component" value="Unassembled WGS sequence"/>
</dbReference>
<evidence type="ECO:0000256" key="1">
    <source>
        <dbReference type="SAM" id="SignalP"/>
    </source>
</evidence>
<name>A0A1Y6MBJ8_9GAMM</name>
<dbReference type="SUPFAM" id="SSF56954">
    <property type="entry name" value="Outer membrane efflux proteins (OEP)"/>
    <property type="match status" value="1"/>
</dbReference>
<evidence type="ECO:0000313" key="3">
    <source>
        <dbReference type="Proteomes" id="UP000195963"/>
    </source>
</evidence>
<reference evidence="3" key="1">
    <citation type="submission" date="2017-06" db="EMBL/GenBank/DDBJ databases">
        <authorList>
            <person name="Rodrigo-Torres L."/>
            <person name="Arahal R.D."/>
            <person name="Lucena T."/>
        </authorList>
    </citation>
    <scope>NUCLEOTIDE SEQUENCE [LARGE SCALE GENOMIC DNA]</scope>
    <source>
        <strain evidence="3">CECT 9190</strain>
    </source>
</reference>
<keyword evidence="1" id="KW-0732">Signal</keyword>
<dbReference type="EMBL" id="FYAK01000002">
    <property type="protein sequence ID" value="SMY33924.1"/>
    <property type="molecule type" value="Genomic_DNA"/>
</dbReference>
<evidence type="ECO:0000313" key="2">
    <source>
        <dbReference type="EMBL" id="SMY33924.1"/>
    </source>
</evidence>
<feature type="signal peptide" evidence="1">
    <location>
        <begin position="1"/>
        <end position="24"/>
    </location>
</feature>
<keyword evidence="3" id="KW-1185">Reference proteome</keyword>
<dbReference type="GO" id="GO:0015562">
    <property type="term" value="F:efflux transmembrane transporter activity"/>
    <property type="evidence" value="ECO:0007669"/>
    <property type="project" value="InterPro"/>
</dbReference>
<organism evidence="2 3">
    <name type="scientific">Photobacterium malacitanum</name>
    <dbReference type="NCBI Taxonomy" id="2204294"/>
    <lineage>
        <taxon>Bacteria</taxon>
        <taxon>Pseudomonadati</taxon>
        <taxon>Pseudomonadota</taxon>
        <taxon>Gammaproteobacteria</taxon>
        <taxon>Vibrionales</taxon>
        <taxon>Vibrionaceae</taxon>
        <taxon>Photobacterium</taxon>
    </lineage>
</organism>
<dbReference type="AlphaFoldDB" id="A0A1Y6MBJ8"/>
<feature type="chain" id="PRO_5013232559" evidence="1">
    <location>
        <begin position="25"/>
        <end position="449"/>
    </location>
</feature>
<sequence>MNMKPLLQTLIVVTAGLTSIASQATTSVSNTDVPVLIQLIESAVINDKKRSEISAQTQATLENSVAASSLPDPKLKVGFGGLPIDSFSFDSDPMTMLSVGLMQQFGRGATLDLQQLKGEIQAKGIELQLGVRELDIANAITQRWLELGYLQHVEAIINKNKRLFTELAQVTKTNYANGTNEAQDVLQAQLQISKIDEQLNNNLQQQQRLIYQLSEWLGAQWLSSADTMNAKQPLHWQKLNNLLPQLENRTEHYAILRHHPMVKISDTTISASETQVDIATEAYQPQFGVEVMYGARFANGMNGKPASDMLSAYLTMDVPLFTENKQDRTYNAAQQQVIAAKSQRDLLLQQMNAKLNTLLIERHNLLSRIERYKKSLQPQAKARTQAVERGYQNNTASFKDVITAANDELNLNTERVRIETDLQLTNSQLAALTNGFDIQSSTLTNNNNQ</sequence>
<dbReference type="InterPro" id="IPR010131">
    <property type="entry name" value="MdtP/NodT-like"/>
</dbReference>